<dbReference type="GeneID" id="31356774"/>
<dbReference type="EMBL" id="ADBJ01000004">
    <property type="protein sequence ID" value="EFA86011.1"/>
    <property type="molecule type" value="Genomic_DNA"/>
</dbReference>
<protein>
    <submittedName>
        <fullName evidence="2">Uncharacterized protein</fullName>
    </submittedName>
</protein>
<gene>
    <name evidence="2" type="ORF">PPL_01244</name>
</gene>
<dbReference type="Proteomes" id="UP000001396">
    <property type="component" value="Unassembled WGS sequence"/>
</dbReference>
<feature type="region of interest" description="Disordered" evidence="1">
    <location>
        <begin position="404"/>
        <end position="439"/>
    </location>
</feature>
<feature type="compositionally biased region" description="Low complexity" evidence="1">
    <location>
        <begin position="420"/>
        <end position="434"/>
    </location>
</feature>
<sequence>MKTNRMKITVTPDTRVAEIYSSPNAVTPEIGPCGGLSLTYYSMCDYMNVQPISEVSWQIEYILAGTDCKEFDYGFFFKKDRLITGDARPLMAALAINSWFTSFIIKGIKLTNECIGSIISLLQQSTSFEKVVLNGIGMDRSACEKLIDAIVGNKTLPLKELDLGNNQIEDKGMIAIADMLKNMQFPLTSLILGGCSVGRSAMSSLGDALGVSESAIQHLRYLDIGGNKLESEGSSAISNFLVKSKRSKTRSTAIESIINLIEKKSRTYNAIKTLVLQGGSKSQLKGDLLPIICSLFYNSTLKELDISGHSIGDVGAAALGKLLQSNFALEKLEWDDNSTTLYGLNLFKVGLSRNNTLSNMPIPMRDIAAHVKSDAQSITRISDLVGEIQQILLDNTTKSATAAAAASASTTPRHSVSSGTLSPTKSRTSSTPPFTIDPKTTTATCAGLTSYNIINDSELVEPLANLVVK</sequence>
<dbReference type="Gene3D" id="3.80.10.10">
    <property type="entry name" value="Ribonuclease Inhibitor"/>
    <property type="match status" value="2"/>
</dbReference>
<comment type="caution">
    <text evidence="2">The sequence shown here is derived from an EMBL/GenBank/DDBJ whole genome shotgun (WGS) entry which is preliminary data.</text>
</comment>
<name>D3AYI4_HETP5</name>
<dbReference type="RefSeq" id="XP_020438117.1">
    <property type="nucleotide sequence ID" value="XM_020572259.1"/>
</dbReference>
<dbReference type="InParanoid" id="D3AYI4"/>
<evidence type="ECO:0000313" key="2">
    <source>
        <dbReference type="EMBL" id="EFA86011.1"/>
    </source>
</evidence>
<evidence type="ECO:0000313" key="3">
    <source>
        <dbReference type="Proteomes" id="UP000001396"/>
    </source>
</evidence>
<dbReference type="AlphaFoldDB" id="D3AYI4"/>
<accession>D3AYI4</accession>
<dbReference type="InterPro" id="IPR001611">
    <property type="entry name" value="Leu-rich_rpt"/>
</dbReference>
<keyword evidence="3" id="KW-1185">Reference proteome</keyword>
<dbReference type="GO" id="GO:0016477">
    <property type="term" value="P:cell migration"/>
    <property type="evidence" value="ECO:0007669"/>
    <property type="project" value="TreeGrafter"/>
</dbReference>
<organism evidence="2 3">
    <name type="scientific">Heterostelium pallidum (strain ATCC 26659 / Pp 5 / PN500)</name>
    <name type="common">Cellular slime mold</name>
    <name type="synonym">Polysphondylium pallidum</name>
    <dbReference type="NCBI Taxonomy" id="670386"/>
    <lineage>
        <taxon>Eukaryota</taxon>
        <taxon>Amoebozoa</taxon>
        <taxon>Evosea</taxon>
        <taxon>Eumycetozoa</taxon>
        <taxon>Dictyostelia</taxon>
        <taxon>Acytosteliales</taxon>
        <taxon>Acytosteliaceae</taxon>
        <taxon>Heterostelium</taxon>
    </lineage>
</organism>
<dbReference type="SMART" id="SM00368">
    <property type="entry name" value="LRR_RI"/>
    <property type="match status" value="4"/>
</dbReference>
<evidence type="ECO:0000256" key="1">
    <source>
        <dbReference type="SAM" id="MobiDB-lite"/>
    </source>
</evidence>
<dbReference type="SUPFAM" id="SSF52047">
    <property type="entry name" value="RNI-like"/>
    <property type="match status" value="1"/>
</dbReference>
<dbReference type="GO" id="GO:0005886">
    <property type="term" value="C:plasma membrane"/>
    <property type="evidence" value="ECO:0007669"/>
    <property type="project" value="TreeGrafter"/>
</dbReference>
<proteinExistence type="predicted"/>
<dbReference type="PANTHER" id="PTHR24112">
    <property type="entry name" value="LEUCINE-RICH REPEAT, ISOFORM F-RELATED"/>
    <property type="match status" value="1"/>
</dbReference>
<dbReference type="STRING" id="670386.D3AYI4"/>
<dbReference type="OMA" id="FDYGFFF"/>
<dbReference type="InterPro" id="IPR051279">
    <property type="entry name" value="PP1-Reg/Actin-Interact_Protein"/>
</dbReference>
<dbReference type="FunCoup" id="D3AYI4">
    <property type="interactions" value="7"/>
</dbReference>
<reference evidence="2 3" key="1">
    <citation type="journal article" date="2011" name="Genome Res.">
        <title>Phylogeny-wide analysis of social amoeba genomes highlights ancient origins for complex intercellular communication.</title>
        <authorList>
            <person name="Heidel A.J."/>
            <person name="Lawal H.M."/>
            <person name="Felder M."/>
            <person name="Schilde C."/>
            <person name="Helps N.R."/>
            <person name="Tunggal B."/>
            <person name="Rivero F."/>
            <person name="John U."/>
            <person name="Schleicher M."/>
            <person name="Eichinger L."/>
            <person name="Platzer M."/>
            <person name="Noegel A.A."/>
            <person name="Schaap P."/>
            <person name="Gloeckner G."/>
        </authorList>
    </citation>
    <scope>NUCLEOTIDE SEQUENCE [LARGE SCALE GENOMIC DNA]</scope>
    <source>
        <strain evidence="3">ATCC 26659 / Pp 5 / PN500</strain>
    </source>
</reference>
<dbReference type="GO" id="GO:0030027">
    <property type="term" value="C:lamellipodium"/>
    <property type="evidence" value="ECO:0007669"/>
    <property type="project" value="TreeGrafter"/>
</dbReference>
<dbReference type="InterPro" id="IPR032675">
    <property type="entry name" value="LRR_dom_sf"/>
</dbReference>
<dbReference type="Pfam" id="PF13516">
    <property type="entry name" value="LRR_6"/>
    <property type="match status" value="3"/>
</dbReference>
<dbReference type="GO" id="GO:0034315">
    <property type="term" value="P:regulation of Arp2/3 complex-mediated actin nucleation"/>
    <property type="evidence" value="ECO:0007669"/>
    <property type="project" value="TreeGrafter"/>
</dbReference>
<dbReference type="PANTHER" id="PTHR24112:SF66">
    <property type="entry name" value="LEUCINE-RICH REPEAT, ISOFORM F"/>
    <property type="match status" value="1"/>
</dbReference>